<keyword evidence="1" id="KW-1133">Transmembrane helix</keyword>
<dbReference type="RefSeq" id="WP_173763804.1">
    <property type="nucleotide sequence ID" value="NZ_CP048836.1"/>
</dbReference>
<evidence type="ECO:0000256" key="1">
    <source>
        <dbReference type="SAM" id="Phobius"/>
    </source>
</evidence>
<evidence type="ECO:0000313" key="2">
    <source>
        <dbReference type="EMBL" id="QID16636.1"/>
    </source>
</evidence>
<feature type="transmembrane region" description="Helical" evidence="1">
    <location>
        <begin position="140"/>
        <end position="161"/>
    </location>
</feature>
<feature type="transmembrane region" description="Helical" evidence="1">
    <location>
        <begin position="93"/>
        <end position="120"/>
    </location>
</feature>
<keyword evidence="1" id="KW-0812">Transmembrane</keyword>
<dbReference type="AlphaFoldDB" id="A0A6C1AZ61"/>
<proteinExistence type="predicted"/>
<evidence type="ECO:0008006" key="4">
    <source>
        <dbReference type="Google" id="ProtNLM"/>
    </source>
</evidence>
<dbReference type="Proteomes" id="UP000501991">
    <property type="component" value="Chromosome"/>
</dbReference>
<reference evidence="2 3" key="1">
    <citation type="submission" date="2020-02" db="EMBL/GenBank/DDBJ databases">
        <title>Nitrogenibacter mangrovi gen. nov., sp. nov. isolated from mangrove sediment, a denitrifying betaproteobacterium.</title>
        <authorList>
            <person name="Liao H."/>
            <person name="Tian Y."/>
        </authorList>
    </citation>
    <scope>NUCLEOTIDE SEQUENCE [LARGE SCALE GENOMIC DNA]</scope>
    <source>
        <strain evidence="2 3">M9-3-2</strain>
    </source>
</reference>
<feature type="transmembrane region" description="Helical" evidence="1">
    <location>
        <begin position="190"/>
        <end position="213"/>
    </location>
</feature>
<dbReference type="InterPro" id="IPR047798">
    <property type="entry name" value="BPSS1780-like"/>
</dbReference>
<feature type="transmembrane region" description="Helical" evidence="1">
    <location>
        <begin position="52"/>
        <end position="72"/>
    </location>
</feature>
<feature type="transmembrane region" description="Helical" evidence="1">
    <location>
        <begin position="219"/>
        <end position="240"/>
    </location>
</feature>
<sequence length="258" mass="27478">MQAYKRTPSHGIAWVAQGFALWKRNPALVTYLTFGYLLMLVVINTIPFIGQVIAALVMPAVSLGVLNGLLAVHEKRKVGPDVLFSGFKSDIHALVTVGGLYLIGSLLALAASAIADGGILLQILTGFRAPDEDTMNAPGLFTAALITVALTTPLMMAYWFAPMLVGWQKVSAPKAMFFSLVACWRNWPAFFLYSMGIFFVVIGAPSLLVAVIATASPTLASLLAIPLPLVAIPIVFATFLPNALDIFGHDIPGHEVAA</sequence>
<keyword evidence="1" id="KW-0472">Membrane</keyword>
<feature type="transmembrane region" description="Helical" evidence="1">
    <location>
        <begin position="28"/>
        <end position="46"/>
    </location>
</feature>
<dbReference type="KEGG" id="azq:G3580_02720"/>
<name>A0A6C1AZ61_9RHOO</name>
<gene>
    <name evidence="2" type="ORF">G3580_02720</name>
</gene>
<accession>A0A6C1AZ61</accession>
<dbReference type="EMBL" id="CP048836">
    <property type="protein sequence ID" value="QID16636.1"/>
    <property type="molecule type" value="Genomic_DNA"/>
</dbReference>
<organism evidence="2 3">
    <name type="scientific">Nitrogeniibacter mangrovi</name>
    <dbReference type="NCBI Taxonomy" id="2016596"/>
    <lineage>
        <taxon>Bacteria</taxon>
        <taxon>Pseudomonadati</taxon>
        <taxon>Pseudomonadota</taxon>
        <taxon>Betaproteobacteria</taxon>
        <taxon>Rhodocyclales</taxon>
        <taxon>Zoogloeaceae</taxon>
        <taxon>Nitrogeniibacter</taxon>
    </lineage>
</organism>
<evidence type="ECO:0000313" key="3">
    <source>
        <dbReference type="Proteomes" id="UP000501991"/>
    </source>
</evidence>
<protein>
    <recommendedName>
        <fullName evidence="4">Transmembrane protein</fullName>
    </recommendedName>
</protein>
<dbReference type="NCBIfam" id="NF041043">
    <property type="entry name" value="BPSS1780_fam"/>
    <property type="match status" value="1"/>
</dbReference>
<keyword evidence="3" id="KW-1185">Reference proteome</keyword>